<feature type="transmembrane region" description="Helical" evidence="1">
    <location>
        <begin position="48"/>
        <end position="70"/>
    </location>
</feature>
<gene>
    <name evidence="2" type="ORF">D3879_14375</name>
</gene>
<proteinExistence type="predicted"/>
<keyword evidence="3" id="KW-1185">Reference proteome</keyword>
<dbReference type="RefSeq" id="WP_119955010.1">
    <property type="nucleotide sequence ID" value="NZ_QYUR01000003.1"/>
</dbReference>
<comment type="caution">
    <text evidence="2">The sequence shown here is derived from an EMBL/GenBank/DDBJ whole genome shotgun (WGS) entry which is preliminary data.</text>
</comment>
<sequence length="220" mass="23234">MPDIGKEKRARVLDPIERVMEVIFGLLMAMTFIGSLSVATAGHEDERAMIVAALGCNLAWGLADAVIYLMRTVIERTRNRTLLASLCSGADAATGQALIANALPPRLAAAANTEVLELLRCRLVEHPAMPLPPRLGLDDFKGALGVFLLVVLATFPVVVPFMLLDQTALAVRVSNVVALGMLFIAGWILARYAGATPWRGGAAMTVLGTALMAAIMALGG</sequence>
<protein>
    <recommendedName>
        <fullName evidence="4">VIT family protein</fullName>
    </recommendedName>
</protein>
<evidence type="ECO:0000313" key="3">
    <source>
        <dbReference type="Proteomes" id="UP000284021"/>
    </source>
</evidence>
<dbReference type="EMBL" id="QYUR01000003">
    <property type="protein sequence ID" value="RJG10875.1"/>
    <property type="molecule type" value="Genomic_DNA"/>
</dbReference>
<feature type="transmembrane region" description="Helical" evidence="1">
    <location>
        <begin position="21"/>
        <end position="42"/>
    </location>
</feature>
<keyword evidence="1" id="KW-0812">Transmembrane</keyword>
<feature type="transmembrane region" description="Helical" evidence="1">
    <location>
        <begin position="202"/>
        <end position="219"/>
    </location>
</feature>
<organism evidence="2 3">
    <name type="scientific">Pseudomonas cavernicola</name>
    <dbReference type="NCBI Taxonomy" id="2320866"/>
    <lineage>
        <taxon>Bacteria</taxon>
        <taxon>Pseudomonadati</taxon>
        <taxon>Pseudomonadota</taxon>
        <taxon>Gammaproteobacteria</taxon>
        <taxon>Pseudomonadales</taxon>
        <taxon>Pseudomonadaceae</taxon>
        <taxon>Pseudomonas</taxon>
    </lineage>
</organism>
<evidence type="ECO:0000256" key="1">
    <source>
        <dbReference type="SAM" id="Phobius"/>
    </source>
</evidence>
<keyword evidence="1" id="KW-0472">Membrane</keyword>
<dbReference type="Proteomes" id="UP000284021">
    <property type="component" value="Unassembled WGS sequence"/>
</dbReference>
<reference evidence="2 3" key="1">
    <citation type="submission" date="2018-09" db="EMBL/GenBank/DDBJ databases">
        <authorList>
            <person name="Zhu H."/>
        </authorList>
    </citation>
    <scope>NUCLEOTIDE SEQUENCE [LARGE SCALE GENOMIC DNA]</scope>
    <source>
        <strain evidence="2 3">K1S02-6</strain>
    </source>
</reference>
<feature type="transmembrane region" description="Helical" evidence="1">
    <location>
        <begin position="143"/>
        <end position="163"/>
    </location>
</feature>
<evidence type="ECO:0000313" key="2">
    <source>
        <dbReference type="EMBL" id="RJG10875.1"/>
    </source>
</evidence>
<feature type="transmembrane region" description="Helical" evidence="1">
    <location>
        <begin position="169"/>
        <end position="190"/>
    </location>
</feature>
<name>A0A418XEE4_9PSED</name>
<dbReference type="OrthoDB" id="978987at2"/>
<accession>A0A418XEE4</accession>
<evidence type="ECO:0008006" key="4">
    <source>
        <dbReference type="Google" id="ProtNLM"/>
    </source>
</evidence>
<keyword evidence="1" id="KW-1133">Transmembrane helix</keyword>
<dbReference type="AlphaFoldDB" id="A0A418XEE4"/>